<name>A0A699ITD7_TANCI</name>
<reference evidence="1" key="1">
    <citation type="journal article" date="2019" name="Sci. Rep.">
        <title>Draft genome of Tanacetum cinerariifolium, the natural source of mosquito coil.</title>
        <authorList>
            <person name="Yamashiro T."/>
            <person name="Shiraishi A."/>
            <person name="Satake H."/>
            <person name="Nakayama K."/>
        </authorList>
    </citation>
    <scope>NUCLEOTIDE SEQUENCE</scope>
</reference>
<dbReference type="InterPro" id="IPR043502">
    <property type="entry name" value="DNA/RNA_pol_sf"/>
</dbReference>
<dbReference type="AlphaFoldDB" id="A0A699ITD7"/>
<sequence length="89" mass="10105">MTKRSTTGYCILLGDSPTSWKSKRKAVVSRSSAEVEYRAMALTCCEVTWLVSLLKELRIKDLEHVDLYCDNQAALYIAANPIFHARTKH</sequence>
<dbReference type="CDD" id="cd09272">
    <property type="entry name" value="RNase_HI_RT_Ty1"/>
    <property type="match status" value="1"/>
</dbReference>
<proteinExistence type="predicted"/>
<dbReference type="SUPFAM" id="SSF56672">
    <property type="entry name" value="DNA/RNA polymerases"/>
    <property type="match status" value="1"/>
</dbReference>
<accession>A0A699ITD7</accession>
<comment type="caution">
    <text evidence="1">The sequence shown here is derived from an EMBL/GenBank/DDBJ whole genome shotgun (WGS) entry which is preliminary data.</text>
</comment>
<dbReference type="PANTHER" id="PTHR11439:SF498">
    <property type="entry name" value="DNAK FAMILY PROTEIN"/>
    <property type="match status" value="1"/>
</dbReference>
<protein>
    <submittedName>
        <fullName evidence="1">Uncharacterized mitochondrial protein AtMg00810-like</fullName>
    </submittedName>
</protein>
<evidence type="ECO:0000313" key="1">
    <source>
        <dbReference type="EMBL" id="GEZ83985.1"/>
    </source>
</evidence>
<organism evidence="1">
    <name type="scientific">Tanacetum cinerariifolium</name>
    <name type="common">Dalmatian daisy</name>
    <name type="synonym">Chrysanthemum cinerariifolium</name>
    <dbReference type="NCBI Taxonomy" id="118510"/>
    <lineage>
        <taxon>Eukaryota</taxon>
        <taxon>Viridiplantae</taxon>
        <taxon>Streptophyta</taxon>
        <taxon>Embryophyta</taxon>
        <taxon>Tracheophyta</taxon>
        <taxon>Spermatophyta</taxon>
        <taxon>Magnoliopsida</taxon>
        <taxon>eudicotyledons</taxon>
        <taxon>Gunneridae</taxon>
        <taxon>Pentapetalae</taxon>
        <taxon>asterids</taxon>
        <taxon>campanulids</taxon>
        <taxon>Asterales</taxon>
        <taxon>Asteraceae</taxon>
        <taxon>Asteroideae</taxon>
        <taxon>Anthemideae</taxon>
        <taxon>Anthemidinae</taxon>
        <taxon>Tanacetum</taxon>
    </lineage>
</organism>
<feature type="non-terminal residue" evidence="1">
    <location>
        <position position="89"/>
    </location>
</feature>
<dbReference type="PANTHER" id="PTHR11439">
    <property type="entry name" value="GAG-POL-RELATED RETROTRANSPOSON"/>
    <property type="match status" value="1"/>
</dbReference>
<dbReference type="EMBL" id="BKCJ010330682">
    <property type="protein sequence ID" value="GEZ83985.1"/>
    <property type="molecule type" value="Genomic_DNA"/>
</dbReference>
<gene>
    <name evidence="1" type="ORF">Tci_555958</name>
</gene>